<comment type="similarity">
    <text evidence="1">Belongs to the aldolase class II family.</text>
</comment>
<dbReference type="SUPFAM" id="SSF53639">
    <property type="entry name" value="AraD/HMP-PK domain-like"/>
    <property type="match status" value="1"/>
</dbReference>
<dbReference type="GO" id="GO:0051015">
    <property type="term" value="F:actin filament binding"/>
    <property type="evidence" value="ECO:0007669"/>
    <property type="project" value="TreeGrafter"/>
</dbReference>
<dbReference type="RefSeq" id="WP_179587446.1">
    <property type="nucleotide sequence ID" value="NZ_JACBYR010000001.1"/>
</dbReference>
<organism evidence="3 4">
    <name type="scientific">Pigmentiphaga litoralis</name>
    <dbReference type="NCBI Taxonomy" id="516702"/>
    <lineage>
        <taxon>Bacteria</taxon>
        <taxon>Pseudomonadati</taxon>
        <taxon>Pseudomonadota</taxon>
        <taxon>Betaproteobacteria</taxon>
        <taxon>Burkholderiales</taxon>
        <taxon>Alcaligenaceae</taxon>
        <taxon>Pigmentiphaga</taxon>
    </lineage>
</organism>
<comment type="caution">
    <text evidence="3">The sequence shown here is derived from an EMBL/GenBank/DDBJ whole genome shotgun (WGS) entry which is preliminary data.</text>
</comment>
<dbReference type="NCBIfam" id="NF005451">
    <property type="entry name" value="PRK07044.1"/>
    <property type="match status" value="1"/>
</dbReference>
<name>A0A7Y9IVE2_9BURK</name>
<dbReference type="AlphaFoldDB" id="A0A7Y9IVE2"/>
<dbReference type="InterPro" id="IPR001303">
    <property type="entry name" value="Aldolase_II/adducin_N"/>
</dbReference>
<dbReference type="PANTHER" id="PTHR10672">
    <property type="entry name" value="ADDUCIN"/>
    <property type="match status" value="1"/>
</dbReference>
<feature type="domain" description="Class II aldolase/adducin N-terminal" evidence="2">
    <location>
        <begin position="23"/>
        <end position="202"/>
    </location>
</feature>
<dbReference type="InterPro" id="IPR036409">
    <property type="entry name" value="Aldolase_II/adducin_N_sf"/>
</dbReference>
<proteinExistence type="inferred from homology"/>
<gene>
    <name evidence="3" type="ORF">FHW18_002935</name>
</gene>
<evidence type="ECO:0000259" key="2">
    <source>
        <dbReference type="SMART" id="SM01007"/>
    </source>
</evidence>
<dbReference type="SMART" id="SM01007">
    <property type="entry name" value="Aldolase_II"/>
    <property type="match status" value="1"/>
</dbReference>
<dbReference type="PANTHER" id="PTHR10672:SF3">
    <property type="entry name" value="PROTEIN HU-LI TAI SHAO"/>
    <property type="match status" value="1"/>
</dbReference>
<dbReference type="EMBL" id="JACBYR010000001">
    <property type="protein sequence ID" value="NYE83664.1"/>
    <property type="molecule type" value="Genomic_DNA"/>
</dbReference>
<dbReference type="InterPro" id="IPR051017">
    <property type="entry name" value="Aldolase-II_Adducin_sf"/>
</dbReference>
<accession>A0A7Y9IVE2</accession>
<dbReference type="GO" id="GO:0005856">
    <property type="term" value="C:cytoskeleton"/>
    <property type="evidence" value="ECO:0007669"/>
    <property type="project" value="TreeGrafter"/>
</dbReference>
<dbReference type="Gene3D" id="3.40.225.10">
    <property type="entry name" value="Class II aldolase/adducin N-terminal domain"/>
    <property type="match status" value="1"/>
</dbReference>
<evidence type="ECO:0000256" key="1">
    <source>
        <dbReference type="ARBA" id="ARBA00037961"/>
    </source>
</evidence>
<evidence type="ECO:0000313" key="4">
    <source>
        <dbReference type="Proteomes" id="UP000542125"/>
    </source>
</evidence>
<evidence type="ECO:0000313" key="3">
    <source>
        <dbReference type="EMBL" id="NYE83664.1"/>
    </source>
</evidence>
<protein>
    <submittedName>
        <fullName evidence="3">Ribulose-5-phosphate 4-epimerase/fuculose-1-phosphate aldolase</fullName>
    </submittedName>
</protein>
<dbReference type="Pfam" id="PF00596">
    <property type="entry name" value="Aldolase_II"/>
    <property type="match status" value="1"/>
</dbReference>
<keyword evidence="4" id="KW-1185">Reference proteome</keyword>
<reference evidence="3 4" key="1">
    <citation type="submission" date="2020-07" db="EMBL/GenBank/DDBJ databases">
        <title>Genomic Encyclopedia of Type Strains, Phase IV (KMG-V): Genome sequencing to study the core and pangenomes of soil and plant-associated prokaryotes.</title>
        <authorList>
            <person name="Whitman W."/>
        </authorList>
    </citation>
    <scope>NUCLEOTIDE SEQUENCE [LARGE SCALE GENOMIC DNA]</scope>
    <source>
        <strain evidence="3 4">SAS40</strain>
    </source>
</reference>
<dbReference type="Proteomes" id="UP000542125">
    <property type="component" value="Unassembled WGS sequence"/>
</dbReference>
<sequence length="256" mass="28088">MTTATVPPTHLTEISHAEWQARVELAASYRALALAGITDLTYNHLSARVPDQPGQFLIKSEHLFFNEVTASSLLKYDLGGIKLSGEGKVSRGGLVIHGGLMASRPDLAAVFHTHTPANMAVSVQKWGLLPLTQHSVRFFNRVGYYDFNGFEFHVDTRDAMRDAIGNKLILVMRNHGVLIGGRTIPEAFLKHHFFEASCRAQVAALSAGLDNLIVIDDAAAEAAASEHEALGYPDVNQRDWQATLRLLDEDAPSYRT</sequence>